<keyword evidence="2" id="KW-1185">Reference proteome</keyword>
<dbReference type="RefSeq" id="WP_150082415.1">
    <property type="nucleotide sequence ID" value="NZ_VWRN01000017.1"/>
</dbReference>
<proteinExistence type="predicted"/>
<evidence type="ECO:0000313" key="1">
    <source>
        <dbReference type="EMBL" id="KAA6129676.1"/>
    </source>
</evidence>
<gene>
    <name evidence="1" type="ORF">F1599_05290</name>
</gene>
<evidence type="ECO:0000313" key="2">
    <source>
        <dbReference type="Proteomes" id="UP000324324"/>
    </source>
</evidence>
<protein>
    <submittedName>
        <fullName evidence="1">Uncharacterized protein</fullName>
    </submittedName>
</protein>
<organism evidence="1 2">
    <name type="scientific">Cupriavidus cauae</name>
    <dbReference type="NCBI Taxonomy" id="2608999"/>
    <lineage>
        <taxon>Bacteria</taxon>
        <taxon>Pseudomonadati</taxon>
        <taxon>Pseudomonadota</taxon>
        <taxon>Betaproteobacteria</taxon>
        <taxon>Burkholderiales</taxon>
        <taxon>Burkholderiaceae</taxon>
        <taxon>Cupriavidus</taxon>
    </lineage>
</organism>
<name>A0A5M8B5F5_9BURK</name>
<accession>A0A5M8B5F5</accession>
<dbReference type="Proteomes" id="UP000324324">
    <property type="component" value="Unassembled WGS sequence"/>
</dbReference>
<dbReference type="EMBL" id="VWRN01000017">
    <property type="protein sequence ID" value="KAA6129676.1"/>
    <property type="molecule type" value="Genomic_DNA"/>
</dbReference>
<sequence>MDFFKVTPCCCADFLWCVKDARDGAERWQSAVIYRPAVVLLPADMTRGIIRENCGAGKGEGMPELVPEREWQGANARSKCSDECRKRMPEADA</sequence>
<dbReference type="AlphaFoldDB" id="A0A5M8B5F5"/>
<reference evidence="1 2" key="1">
    <citation type="submission" date="2019-09" db="EMBL/GenBank/DDBJ databases">
        <title>Isolation of a novel species in the genus Cupriavidus from patients with sepsis using whole genome sequencing.</title>
        <authorList>
            <person name="Kweon O.J."/>
            <person name="Lee M.-K."/>
        </authorList>
    </citation>
    <scope>NUCLEOTIDE SEQUENCE [LARGE SCALE GENOMIC DNA]</scope>
    <source>
        <strain evidence="1 2">MKL-01</strain>
    </source>
</reference>
<comment type="caution">
    <text evidence="1">The sequence shown here is derived from an EMBL/GenBank/DDBJ whole genome shotgun (WGS) entry which is preliminary data.</text>
</comment>